<protein>
    <submittedName>
        <fullName evidence="3">Hypothetical_protein</fullName>
    </submittedName>
</protein>
<accession>A0AA86RFC1</accession>
<evidence type="ECO:0000313" key="3">
    <source>
        <dbReference type="EMBL" id="CAL5972512.1"/>
    </source>
</evidence>
<reference evidence="2" key="1">
    <citation type="submission" date="2023-06" db="EMBL/GenBank/DDBJ databases">
        <authorList>
            <person name="Kurt Z."/>
        </authorList>
    </citation>
    <scope>NUCLEOTIDE SEQUENCE</scope>
</reference>
<dbReference type="EMBL" id="CAXDID020000003">
    <property type="protein sequence ID" value="CAL5972512.1"/>
    <property type="molecule type" value="Genomic_DNA"/>
</dbReference>
<evidence type="ECO:0000313" key="1">
    <source>
        <dbReference type="EMBL" id="CAI9927385.1"/>
    </source>
</evidence>
<dbReference type="EMBL" id="CAXDID020000309">
    <property type="protein sequence ID" value="CAL6074608.1"/>
    <property type="molecule type" value="Genomic_DNA"/>
</dbReference>
<dbReference type="AlphaFoldDB" id="A0AA86RFC1"/>
<evidence type="ECO:0000313" key="4">
    <source>
        <dbReference type="EMBL" id="CAL6074608.1"/>
    </source>
</evidence>
<gene>
    <name evidence="1" type="ORF">HINF_LOCUS15030</name>
    <name evidence="3" type="ORF">HINF_LOCUS1942</name>
    <name evidence="4" type="ORF">HINF_LOCUS56803</name>
    <name evidence="2" type="ORF">HINF_LOCUS65119</name>
</gene>
<sequence>MNTKAPQSTTQNPFSDYLVQFLDRILQNVELSETACKAYLHYFTSFQLPRPTLPCHNLSNRFVPHSSFRVVSDGKTEIVPTLKIRIFCCVIAEQHILQFNHSFCTRQIRLQSKHFKTEYHQTAIIRRCLINFRMCKCTSK</sequence>
<dbReference type="EMBL" id="CATOUU010001178">
    <property type="protein sequence ID" value="CAI9977474.1"/>
    <property type="molecule type" value="Genomic_DNA"/>
</dbReference>
<evidence type="ECO:0000313" key="2">
    <source>
        <dbReference type="EMBL" id="CAI9977474.1"/>
    </source>
</evidence>
<comment type="caution">
    <text evidence="2">The sequence shown here is derived from an EMBL/GenBank/DDBJ whole genome shotgun (WGS) entry which is preliminary data.</text>
</comment>
<keyword evidence="5" id="KW-1185">Reference proteome</keyword>
<proteinExistence type="predicted"/>
<dbReference type="Proteomes" id="UP001642409">
    <property type="component" value="Unassembled WGS sequence"/>
</dbReference>
<name>A0AA86RFC1_9EUKA</name>
<reference evidence="3 5" key="2">
    <citation type="submission" date="2024-07" db="EMBL/GenBank/DDBJ databases">
        <authorList>
            <person name="Akdeniz Z."/>
        </authorList>
    </citation>
    <scope>NUCLEOTIDE SEQUENCE [LARGE SCALE GENOMIC DNA]</scope>
</reference>
<organism evidence="2">
    <name type="scientific">Hexamita inflata</name>
    <dbReference type="NCBI Taxonomy" id="28002"/>
    <lineage>
        <taxon>Eukaryota</taxon>
        <taxon>Metamonada</taxon>
        <taxon>Diplomonadida</taxon>
        <taxon>Hexamitidae</taxon>
        <taxon>Hexamitinae</taxon>
        <taxon>Hexamita</taxon>
    </lineage>
</organism>
<evidence type="ECO:0000313" key="5">
    <source>
        <dbReference type="Proteomes" id="UP001642409"/>
    </source>
</evidence>
<dbReference type="EMBL" id="CATOUU010000380">
    <property type="protein sequence ID" value="CAI9927385.1"/>
    <property type="molecule type" value="Genomic_DNA"/>
</dbReference>